<dbReference type="EMBL" id="LAZR01012467">
    <property type="protein sequence ID" value="KKM26673.1"/>
    <property type="molecule type" value="Genomic_DNA"/>
</dbReference>
<comment type="caution">
    <text evidence="1">The sequence shown here is derived from an EMBL/GenBank/DDBJ whole genome shotgun (WGS) entry which is preliminary data.</text>
</comment>
<organism evidence="1">
    <name type="scientific">marine sediment metagenome</name>
    <dbReference type="NCBI Taxonomy" id="412755"/>
    <lineage>
        <taxon>unclassified sequences</taxon>
        <taxon>metagenomes</taxon>
        <taxon>ecological metagenomes</taxon>
    </lineage>
</organism>
<protein>
    <submittedName>
        <fullName evidence="1">Uncharacterized protein</fullName>
    </submittedName>
</protein>
<accession>A0A0F9KX38</accession>
<sequence length="71" mass="8405">MTDKKNYAMILTTRARYDRVSYVRVLKDLDRGIKSNGYLVTYPKVGKKNEVKIVTEFIPDKWIVEMRKYAS</sequence>
<evidence type="ECO:0000313" key="1">
    <source>
        <dbReference type="EMBL" id="KKM26673.1"/>
    </source>
</evidence>
<proteinExistence type="predicted"/>
<gene>
    <name evidence="1" type="ORF">LCGC14_1582370</name>
</gene>
<name>A0A0F9KX38_9ZZZZ</name>
<dbReference type="AlphaFoldDB" id="A0A0F9KX38"/>
<reference evidence="1" key="1">
    <citation type="journal article" date="2015" name="Nature">
        <title>Complex archaea that bridge the gap between prokaryotes and eukaryotes.</title>
        <authorList>
            <person name="Spang A."/>
            <person name="Saw J.H."/>
            <person name="Jorgensen S.L."/>
            <person name="Zaremba-Niedzwiedzka K."/>
            <person name="Martijn J."/>
            <person name="Lind A.E."/>
            <person name="van Eijk R."/>
            <person name="Schleper C."/>
            <person name="Guy L."/>
            <person name="Ettema T.J."/>
        </authorList>
    </citation>
    <scope>NUCLEOTIDE SEQUENCE</scope>
</reference>